<reference evidence="2" key="1">
    <citation type="submission" date="2022-03" db="EMBL/GenBank/DDBJ databases">
        <title>Draft genome sequence of Aduncisulcus paluster, a free-living microaerophilic Fornicata.</title>
        <authorList>
            <person name="Yuyama I."/>
            <person name="Kume K."/>
            <person name="Tamura T."/>
            <person name="Inagaki Y."/>
            <person name="Hashimoto T."/>
        </authorList>
    </citation>
    <scope>NUCLEOTIDE SEQUENCE</scope>
    <source>
        <strain evidence="2">NY0171</strain>
    </source>
</reference>
<sequence length="329" mass="37187">MGRKPDFELKPELYAAPKYFDLDIIPDIRQMEKWLCTRFIPDVIPNNKHSSMKCIFRKTCVYGFSYRFKCVYGHEFGKRRFSLFEYHSSRPPCEYALTFHVKMISQAEAKLRGISIPSNPVCQICVLYKFVEGHNHPDVAYLPGVTPVVEPIYVPPSPSLLDKIKSGSSFSFSTPKIPTPIAKTASSFVKEPQDYRLISEYLRVSMRESDAILPKRGGSKEAAGYDLWMGQEFIVPPKSIVLADSALEILPPKNSYIAIGERSSLAKRGLRILTTMHNIYEDDPSSSHLFIVFSNPTKDQIVIPASKACAQLIIKQTTPINLIDVTDLE</sequence>
<dbReference type="Proteomes" id="UP001057375">
    <property type="component" value="Unassembled WGS sequence"/>
</dbReference>
<gene>
    <name evidence="2" type="ORF">ADUPG1_008276</name>
</gene>
<dbReference type="InterPro" id="IPR036157">
    <property type="entry name" value="dUTPase-like_sf"/>
</dbReference>
<proteinExistence type="predicted"/>
<feature type="domain" description="dUTPase-like" evidence="1">
    <location>
        <begin position="218"/>
        <end position="319"/>
    </location>
</feature>
<keyword evidence="3" id="KW-1185">Reference proteome</keyword>
<accession>A0ABQ5KRD4</accession>
<dbReference type="Gene3D" id="2.70.40.10">
    <property type="match status" value="1"/>
</dbReference>
<evidence type="ECO:0000259" key="1">
    <source>
        <dbReference type="Pfam" id="PF00692"/>
    </source>
</evidence>
<dbReference type="EMBL" id="BQXS01010908">
    <property type="protein sequence ID" value="GKT35032.1"/>
    <property type="molecule type" value="Genomic_DNA"/>
</dbReference>
<dbReference type="SUPFAM" id="SSF51283">
    <property type="entry name" value="dUTPase-like"/>
    <property type="match status" value="1"/>
</dbReference>
<protein>
    <recommendedName>
        <fullName evidence="1">dUTPase-like domain-containing protein</fullName>
    </recommendedName>
</protein>
<comment type="caution">
    <text evidence="2">The sequence shown here is derived from an EMBL/GenBank/DDBJ whole genome shotgun (WGS) entry which is preliminary data.</text>
</comment>
<name>A0ABQ5KRD4_9EUKA</name>
<evidence type="ECO:0000313" key="3">
    <source>
        <dbReference type="Proteomes" id="UP001057375"/>
    </source>
</evidence>
<organism evidence="2 3">
    <name type="scientific">Aduncisulcus paluster</name>
    <dbReference type="NCBI Taxonomy" id="2918883"/>
    <lineage>
        <taxon>Eukaryota</taxon>
        <taxon>Metamonada</taxon>
        <taxon>Carpediemonas-like organisms</taxon>
        <taxon>Aduncisulcus</taxon>
    </lineage>
</organism>
<dbReference type="Pfam" id="PF00692">
    <property type="entry name" value="dUTPase"/>
    <property type="match status" value="1"/>
</dbReference>
<evidence type="ECO:0000313" key="2">
    <source>
        <dbReference type="EMBL" id="GKT35032.1"/>
    </source>
</evidence>
<dbReference type="InterPro" id="IPR029054">
    <property type="entry name" value="dUTPase-like"/>
</dbReference>